<reference evidence="2 3" key="1">
    <citation type="submission" date="2020-08" db="EMBL/GenBank/DDBJ databases">
        <title>Sequencing the genomes of 1000 actinobacteria strains.</title>
        <authorList>
            <person name="Klenk H.-P."/>
        </authorList>
    </citation>
    <scope>NUCLEOTIDE SEQUENCE [LARGE SCALE GENOMIC DNA]</scope>
    <source>
        <strain evidence="2 3">DSM 45084</strain>
    </source>
</reference>
<name>A0A7W7T3H9_9PSEU</name>
<evidence type="ECO:0000313" key="3">
    <source>
        <dbReference type="Proteomes" id="UP000542674"/>
    </source>
</evidence>
<proteinExistence type="predicted"/>
<organism evidence="2 3">
    <name type="scientific">Saccharothrix violaceirubra</name>
    <dbReference type="NCBI Taxonomy" id="413306"/>
    <lineage>
        <taxon>Bacteria</taxon>
        <taxon>Bacillati</taxon>
        <taxon>Actinomycetota</taxon>
        <taxon>Actinomycetes</taxon>
        <taxon>Pseudonocardiales</taxon>
        <taxon>Pseudonocardiaceae</taxon>
        <taxon>Saccharothrix</taxon>
    </lineage>
</organism>
<keyword evidence="1" id="KW-0732">Signal</keyword>
<protein>
    <submittedName>
        <fullName evidence="2">Uncharacterized protein</fullName>
    </submittedName>
</protein>
<sequence>MATCHSRTLSAALATVVGAGLLLVPVQSASADMPPFQGPRMAAQQGTKLWIKEGSIYEPWVEQGDDIRSFRLLGDRIGVLRTNGQLDVKAGDLGPGWHTVNTDSVTDFQLSGDRIAYTEGTDLYITEGDFGSPPVHQVGAPVKKFQLSGDRVAVLTPNGTLKVKEGDLGPGWADVATGVRDFELYGDEIVFNRSGNLWTLTELYGKPQEIIFAQGVTKFDVEGDRLAWLDRNGSLKAVHRTVNTVYAPVTISESVTDFQLSAKRIGYVENGDLWAQDGPLEAPSTVQETDIDGFEVDGYRLAVIKDGALLVKEGDLGPGWYVALPDKATAVEFQGPVLLED</sequence>
<evidence type="ECO:0000256" key="1">
    <source>
        <dbReference type="SAM" id="SignalP"/>
    </source>
</evidence>
<feature type="signal peptide" evidence="1">
    <location>
        <begin position="1"/>
        <end position="31"/>
    </location>
</feature>
<dbReference type="AlphaFoldDB" id="A0A7W7T3H9"/>
<dbReference type="Proteomes" id="UP000542674">
    <property type="component" value="Unassembled WGS sequence"/>
</dbReference>
<dbReference type="RefSeq" id="WP_184669609.1">
    <property type="nucleotide sequence ID" value="NZ_BAABAI010000038.1"/>
</dbReference>
<evidence type="ECO:0000313" key="2">
    <source>
        <dbReference type="EMBL" id="MBB4965894.1"/>
    </source>
</evidence>
<accession>A0A7W7T3H9</accession>
<comment type="caution">
    <text evidence="2">The sequence shown here is derived from an EMBL/GenBank/DDBJ whole genome shotgun (WGS) entry which is preliminary data.</text>
</comment>
<gene>
    <name evidence="2" type="ORF">F4559_003253</name>
</gene>
<keyword evidence="3" id="KW-1185">Reference proteome</keyword>
<feature type="chain" id="PRO_5030663069" evidence="1">
    <location>
        <begin position="32"/>
        <end position="341"/>
    </location>
</feature>
<dbReference type="EMBL" id="JACHJS010000001">
    <property type="protein sequence ID" value="MBB4965894.1"/>
    <property type="molecule type" value="Genomic_DNA"/>
</dbReference>